<name>A0A9N7TU63_PLEPL</name>
<keyword evidence="3" id="KW-1185">Reference proteome</keyword>
<feature type="region of interest" description="Disordered" evidence="1">
    <location>
        <begin position="1"/>
        <end position="101"/>
    </location>
</feature>
<protein>
    <submittedName>
        <fullName evidence="2">Uncharacterized protein</fullName>
    </submittedName>
</protein>
<organism evidence="2 3">
    <name type="scientific">Pleuronectes platessa</name>
    <name type="common">European plaice</name>
    <dbReference type="NCBI Taxonomy" id="8262"/>
    <lineage>
        <taxon>Eukaryota</taxon>
        <taxon>Metazoa</taxon>
        <taxon>Chordata</taxon>
        <taxon>Craniata</taxon>
        <taxon>Vertebrata</taxon>
        <taxon>Euteleostomi</taxon>
        <taxon>Actinopterygii</taxon>
        <taxon>Neopterygii</taxon>
        <taxon>Teleostei</taxon>
        <taxon>Neoteleostei</taxon>
        <taxon>Acanthomorphata</taxon>
        <taxon>Carangaria</taxon>
        <taxon>Pleuronectiformes</taxon>
        <taxon>Pleuronectoidei</taxon>
        <taxon>Pleuronectidae</taxon>
        <taxon>Pleuronectes</taxon>
    </lineage>
</organism>
<feature type="compositionally biased region" description="Low complexity" evidence="1">
    <location>
        <begin position="203"/>
        <end position="220"/>
    </location>
</feature>
<dbReference type="PROSITE" id="PS51257">
    <property type="entry name" value="PROKAR_LIPOPROTEIN"/>
    <property type="match status" value="1"/>
</dbReference>
<evidence type="ECO:0000313" key="3">
    <source>
        <dbReference type="Proteomes" id="UP001153269"/>
    </source>
</evidence>
<sequence length="299" mass="32694">MGGRGRGGGGPPGGTGCSGWEDRKKSVHVKPSCRLASRDASTPEAAELDPKTSSRLIHPTTSPVHEIRPSPRLTTSQLVSEKKSQGRHLFTEENEDRGGLGAVSRSEHWDWELQVDGGQRLMVSTTASPRQRTSDSNILYENVSEPEGRLVNKLVPAAVQTARGGQPAALQRRVNGSRLPAPPPAGVELHRRRVHSEEEAGLQKQQRQGSEGQQGETQWETPSGRHPVGDSGTPSGRHPVGDTQWETRGLVQQWGCAPAQPVPQRMKLERGGVMMMVKQETDTKTGKKYLLMRREGPYH</sequence>
<dbReference type="EMBL" id="CADEAL010000308">
    <property type="protein sequence ID" value="CAB1418154.1"/>
    <property type="molecule type" value="Genomic_DNA"/>
</dbReference>
<evidence type="ECO:0000256" key="1">
    <source>
        <dbReference type="SAM" id="MobiDB-lite"/>
    </source>
</evidence>
<evidence type="ECO:0000313" key="2">
    <source>
        <dbReference type="EMBL" id="CAB1418154.1"/>
    </source>
</evidence>
<feature type="compositionally biased region" description="Gly residues" evidence="1">
    <location>
        <begin position="1"/>
        <end position="17"/>
    </location>
</feature>
<comment type="caution">
    <text evidence="2">The sequence shown here is derived from an EMBL/GenBank/DDBJ whole genome shotgun (WGS) entry which is preliminary data.</text>
</comment>
<proteinExistence type="predicted"/>
<feature type="region of interest" description="Disordered" evidence="1">
    <location>
        <begin position="162"/>
        <end position="239"/>
    </location>
</feature>
<dbReference type="AlphaFoldDB" id="A0A9N7TU63"/>
<dbReference type="Proteomes" id="UP001153269">
    <property type="component" value="Unassembled WGS sequence"/>
</dbReference>
<accession>A0A9N7TU63</accession>
<reference evidence="2" key="1">
    <citation type="submission" date="2020-03" db="EMBL/GenBank/DDBJ databases">
        <authorList>
            <person name="Weist P."/>
        </authorList>
    </citation>
    <scope>NUCLEOTIDE SEQUENCE</scope>
</reference>
<gene>
    <name evidence="2" type="ORF">PLEPLA_LOCUS5976</name>
</gene>
<feature type="compositionally biased region" description="Polar residues" evidence="1">
    <location>
        <begin position="51"/>
        <end position="63"/>
    </location>
</feature>